<dbReference type="InterPro" id="IPR036890">
    <property type="entry name" value="HATPase_C_sf"/>
</dbReference>
<keyword evidence="1" id="KW-0418">Kinase</keyword>
<evidence type="ECO:0000259" key="2">
    <source>
        <dbReference type="Pfam" id="PF13581"/>
    </source>
</evidence>
<dbReference type="EMBL" id="BAABAJ010000002">
    <property type="protein sequence ID" value="GAA3900762.1"/>
    <property type="molecule type" value="Genomic_DNA"/>
</dbReference>
<dbReference type="PANTHER" id="PTHR35526">
    <property type="entry name" value="ANTI-SIGMA-F FACTOR RSBW-RELATED"/>
    <property type="match status" value="1"/>
</dbReference>
<accession>A0ABP7LFB2</accession>
<sequence>MKSETTTPTSEFTPVFALRLSATRRGARLARLLAAQQLHDWGVTGPAAEAVELVVAELAANAALHGRVGGRDFEVRMEWEEDQVRVELSDARGERLPLPRTDPEPGEGGYGLLLVAALASAWGVKDRCVGKTVWATVPLTGRRVPEATGKGVRPPG</sequence>
<organism evidence="3 4">
    <name type="scientific">Streptomyces gulbargensis</name>
    <dbReference type="NCBI Taxonomy" id="364901"/>
    <lineage>
        <taxon>Bacteria</taxon>
        <taxon>Bacillati</taxon>
        <taxon>Actinomycetota</taxon>
        <taxon>Actinomycetes</taxon>
        <taxon>Kitasatosporales</taxon>
        <taxon>Streptomycetaceae</taxon>
        <taxon>Streptomyces</taxon>
    </lineage>
</organism>
<dbReference type="Pfam" id="PF13581">
    <property type="entry name" value="HATPase_c_2"/>
    <property type="match status" value="1"/>
</dbReference>
<protein>
    <recommendedName>
        <fullName evidence="2">Histidine kinase/HSP90-like ATPase domain-containing protein</fullName>
    </recommendedName>
</protein>
<evidence type="ECO:0000313" key="3">
    <source>
        <dbReference type="EMBL" id="GAA3900762.1"/>
    </source>
</evidence>
<dbReference type="Gene3D" id="3.30.565.10">
    <property type="entry name" value="Histidine kinase-like ATPase, C-terminal domain"/>
    <property type="match status" value="1"/>
</dbReference>
<keyword evidence="1" id="KW-0808">Transferase</keyword>
<dbReference type="RefSeq" id="WP_345278645.1">
    <property type="nucleotide sequence ID" value="NZ_BAABAJ010000002.1"/>
</dbReference>
<comment type="caution">
    <text evidence="3">The sequence shown here is derived from an EMBL/GenBank/DDBJ whole genome shotgun (WGS) entry which is preliminary data.</text>
</comment>
<feature type="domain" description="Histidine kinase/HSP90-like ATPase" evidence="2">
    <location>
        <begin position="21"/>
        <end position="136"/>
    </location>
</feature>
<dbReference type="SUPFAM" id="SSF55874">
    <property type="entry name" value="ATPase domain of HSP90 chaperone/DNA topoisomerase II/histidine kinase"/>
    <property type="match status" value="1"/>
</dbReference>
<reference evidence="4" key="1">
    <citation type="journal article" date="2019" name="Int. J. Syst. Evol. Microbiol.">
        <title>The Global Catalogue of Microorganisms (GCM) 10K type strain sequencing project: providing services to taxonomists for standard genome sequencing and annotation.</title>
        <authorList>
            <consortium name="The Broad Institute Genomics Platform"/>
            <consortium name="The Broad Institute Genome Sequencing Center for Infectious Disease"/>
            <person name="Wu L."/>
            <person name="Ma J."/>
        </authorList>
    </citation>
    <scope>NUCLEOTIDE SEQUENCE [LARGE SCALE GENOMIC DNA]</scope>
    <source>
        <strain evidence="4">JCM 16956</strain>
    </source>
</reference>
<dbReference type="CDD" id="cd16936">
    <property type="entry name" value="HATPase_RsbW-like"/>
    <property type="match status" value="1"/>
</dbReference>
<dbReference type="InterPro" id="IPR003594">
    <property type="entry name" value="HATPase_dom"/>
</dbReference>
<evidence type="ECO:0000256" key="1">
    <source>
        <dbReference type="ARBA" id="ARBA00022527"/>
    </source>
</evidence>
<proteinExistence type="predicted"/>
<keyword evidence="1" id="KW-0723">Serine/threonine-protein kinase</keyword>
<dbReference type="PANTHER" id="PTHR35526:SF3">
    <property type="entry name" value="ANTI-SIGMA-F FACTOR RSBW"/>
    <property type="match status" value="1"/>
</dbReference>
<gene>
    <name evidence="3" type="ORF">GCM10022244_08690</name>
</gene>
<evidence type="ECO:0000313" key="4">
    <source>
        <dbReference type="Proteomes" id="UP001501000"/>
    </source>
</evidence>
<keyword evidence="4" id="KW-1185">Reference proteome</keyword>
<dbReference type="InterPro" id="IPR050267">
    <property type="entry name" value="Anti-sigma-factor_SerPK"/>
</dbReference>
<dbReference type="Proteomes" id="UP001501000">
    <property type="component" value="Unassembled WGS sequence"/>
</dbReference>
<name>A0ABP7LFB2_9ACTN</name>